<sequence>MRQRRWLELVKERIHLHYVGTCKVFLASSFVPLLPIFNGEKYKWWSIKMKTLLRSHELWDLVEHGFVDVLEPTIEENERLRETKKNDAKALFIIQQAVHETIFLRIAATTTSKQAWSILLKEFLGDSKVMTVKLQSLRHDFETLLMTNGESIADFLSRAMAIVSQMRTYGEKISNETIVAKMLRSLTPKFDHVVATMKLKIYPYSPLMN</sequence>
<protein>
    <submittedName>
        <fullName evidence="2">Uncharacterized protein LOC111473715</fullName>
    </submittedName>
</protein>
<gene>
    <name evidence="2" type="primary">LOC111473715</name>
</gene>
<dbReference type="Pfam" id="PF14223">
    <property type="entry name" value="Retrotran_gag_2"/>
    <property type="match status" value="1"/>
</dbReference>
<organism evidence="1 2">
    <name type="scientific">Cucurbita maxima</name>
    <name type="common">Pumpkin</name>
    <name type="synonym">Winter squash</name>
    <dbReference type="NCBI Taxonomy" id="3661"/>
    <lineage>
        <taxon>Eukaryota</taxon>
        <taxon>Viridiplantae</taxon>
        <taxon>Streptophyta</taxon>
        <taxon>Embryophyta</taxon>
        <taxon>Tracheophyta</taxon>
        <taxon>Spermatophyta</taxon>
        <taxon>Magnoliopsida</taxon>
        <taxon>eudicotyledons</taxon>
        <taxon>Gunneridae</taxon>
        <taxon>Pentapetalae</taxon>
        <taxon>rosids</taxon>
        <taxon>fabids</taxon>
        <taxon>Cucurbitales</taxon>
        <taxon>Cucurbitaceae</taxon>
        <taxon>Cucurbiteae</taxon>
        <taxon>Cucurbita</taxon>
    </lineage>
</organism>
<dbReference type="KEGG" id="cmax:111473715"/>
<proteinExistence type="predicted"/>
<evidence type="ECO:0000313" key="1">
    <source>
        <dbReference type="Proteomes" id="UP000504608"/>
    </source>
</evidence>
<reference evidence="2" key="1">
    <citation type="submission" date="2025-08" db="UniProtKB">
        <authorList>
            <consortium name="RefSeq"/>
        </authorList>
    </citation>
    <scope>IDENTIFICATION</scope>
    <source>
        <tissue evidence="2">Young leaves</tissue>
    </source>
</reference>
<name>A0A6J1IBJ8_CUCMA</name>
<evidence type="ECO:0000313" key="2">
    <source>
        <dbReference type="RefSeq" id="XP_022974912.1"/>
    </source>
</evidence>
<dbReference type="PANTHER" id="PTHR35317">
    <property type="entry name" value="OS04G0629600 PROTEIN"/>
    <property type="match status" value="1"/>
</dbReference>
<dbReference type="Proteomes" id="UP000504608">
    <property type="component" value="Unplaced"/>
</dbReference>
<dbReference type="AlphaFoldDB" id="A0A6J1IBJ8"/>
<dbReference type="PANTHER" id="PTHR35317:SF35">
    <property type="entry name" value="DUF4219 DOMAIN-CONTAINING PROTEIN"/>
    <property type="match status" value="1"/>
</dbReference>
<keyword evidence="1" id="KW-1185">Reference proteome</keyword>
<accession>A0A6J1IBJ8</accession>
<dbReference type="GeneID" id="111473715"/>
<dbReference type="RefSeq" id="XP_022974912.1">
    <property type="nucleotide sequence ID" value="XM_023119144.1"/>
</dbReference>
<dbReference type="OrthoDB" id="8063676at2759"/>